<evidence type="ECO:0000313" key="3">
    <source>
        <dbReference type="Proteomes" id="UP001172102"/>
    </source>
</evidence>
<sequence>MAKTAPNLPSLVLVLALLLQRSLWFGIALFCELGCVSALHSVDWPGCDWLSNVRSAFFFFFFTRNLQCLIIQKLHSTRCAGEAVCDRQPPKMIHPWNESHLQPGQKHKPEAVLTIASVAWLPIAATADLRGKRVLSQCAQTSPYRWCCIDSQTIRAPSSQGPFSSHPAALPPICSHLEPTGSTESIESNWPRRRPHLSVGGL</sequence>
<feature type="region of interest" description="Disordered" evidence="1">
    <location>
        <begin position="180"/>
        <end position="202"/>
    </location>
</feature>
<proteinExistence type="predicted"/>
<name>A0AA39ZXX3_9PEZI</name>
<keyword evidence="3" id="KW-1185">Reference proteome</keyword>
<evidence type="ECO:0000256" key="1">
    <source>
        <dbReference type="SAM" id="MobiDB-lite"/>
    </source>
</evidence>
<dbReference type="EMBL" id="JAUKUA010000007">
    <property type="protein sequence ID" value="KAK0705612.1"/>
    <property type="molecule type" value="Genomic_DNA"/>
</dbReference>
<reference evidence="2" key="1">
    <citation type="submission" date="2023-06" db="EMBL/GenBank/DDBJ databases">
        <title>Genome-scale phylogeny and comparative genomics of the fungal order Sordariales.</title>
        <authorList>
            <consortium name="Lawrence Berkeley National Laboratory"/>
            <person name="Hensen N."/>
            <person name="Bonometti L."/>
            <person name="Westerberg I."/>
            <person name="Brannstrom I.O."/>
            <person name="Guillou S."/>
            <person name="Cros-Aarteil S."/>
            <person name="Calhoun S."/>
            <person name="Haridas S."/>
            <person name="Kuo A."/>
            <person name="Mondo S."/>
            <person name="Pangilinan J."/>
            <person name="Riley R."/>
            <person name="Labutti K."/>
            <person name="Andreopoulos B."/>
            <person name="Lipzen A."/>
            <person name="Chen C."/>
            <person name="Yanf M."/>
            <person name="Daum C."/>
            <person name="Ng V."/>
            <person name="Clum A."/>
            <person name="Steindorff A."/>
            <person name="Ohm R."/>
            <person name="Martin F."/>
            <person name="Silar P."/>
            <person name="Natvig D."/>
            <person name="Lalanne C."/>
            <person name="Gautier V."/>
            <person name="Ament-Velasquez S.L."/>
            <person name="Kruys A."/>
            <person name="Hutchinson M.I."/>
            <person name="Powell A.J."/>
            <person name="Barry K."/>
            <person name="Miller A.N."/>
            <person name="Grigoriev I.V."/>
            <person name="Debuchy R."/>
            <person name="Gladieux P."/>
            <person name="Thoren M.H."/>
            <person name="Johannesson H."/>
        </authorList>
    </citation>
    <scope>NUCLEOTIDE SEQUENCE</scope>
    <source>
        <strain evidence="2">SMH4607-1</strain>
    </source>
</reference>
<dbReference type="Proteomes" id="UP001172102">
    <property type="component" value="Unassembled WGS sequence"/>
</dbReference>
<organism evidence="2 3">
    <name type="scientific">Lasiosphaeris hirsuta</name>
    <dbReference type="NCBI Taxonomy" id="260670"/>
    <lineage>
        <taxon>Eukaryota</taxon>
        <taxon>Fungi</taxon>
        <taxon>Dikarya</taxon>
        <taxon>Ascomycota</taxon>
        <taxon>Pezizomycotina</taxon>
        <taxon>Sordariomycetes</taxon>
        <taxon>Sordariomycetidae</taxon>
        <taxon>Sordariales</taxon>
        <taxon>Lasiosphaeriaceae</taxon>
        <taxon>Lasiosphaeris</taxon>
    </lineage>
</organism>
<dbReference type="AlphaFoldDB" id="A0AA39ZXX3"/>
<gene>
    <name evidence="2" type="ORF">B0H67DRAFT_594538</name>
</gene>
<evidence type="ECO:0000313" key="2">
    <source>
        <dbReference type="EMBL" id="KAK0705612.1"/>
    </source>
</evidence>
<accession>A0AA39ZXX3</accession>
<comment type="caution">
    <text evidence="2">The sequence shown here is derived from an EMBL/GenBank/DDBJ whole genome shotgun (WGS) entry which is preliminary data.</text>
</comment>
<protein>
    <submittedName>
        <fullName evidence="2">Uncharacterized protein</fullName>
    </submittedName>
</protein>